<dbReference type="EMBL" id="BAAAZW010000012">
    <property type="protein sequence ID" value="GAA3969191.1"/>
    <property type="molecule type" value="Genomic_DNA"/>
</dbReference>
<proteinExistence type="predicted"/>
<protein>
    <recommendedName>
        <fullName evidence="5">DUF4190 domain-containing protein</fullName>
    </recommendedName>
</protein>
<evidence type="ECO:0000313" key="3">
    <source>
        <dbReference type="EMBL" id="GAA3969191.1"/>
    </source>
</evidence>
<feature type="transmembrane region" description="Helical" evidence="2">
    <location>
        <begin position="98"/>
        <end position="116"/>
    </location>
</feature>
<accession>A0ABP7PPM1</accession>
<dbReference type="RefSeq" id="WP_344785609.1">
    <property type="nucleotide sequence ID" value="NZ_BAAAZW010000012.1"/>
</dbReference>
<evidence type="ECO:0008006" key="5">
    <source>
        <dbReference type="Google" id="ProtNLM"/>
    </source>
</evidence>
<keyword evidence="2" id="KW-1133">Transmembrane helix</keyword>
<name>A0ABP7PPM1_9ACTN</name>
<feature type="region of interest" description="Disordered" evidence="1">
    <location>
        <begin position="1"/>
        <end position="22"/>
    </location>
</feature>
<evidence type="ECO:0000256" key="2">
    <source>
        <dbReference type="SAM" id="Phobius"/>
    </source>
</evidence>
<evidence type="ECO:0000256" key="1">
    <source>
        <dbReference type="SAM" id="MobiDB-lite"/>
    </source>
</evidence>
<comment type="caution">
    <text evidence="3">The sequence shown here is derived from an EMBL/GenBank/DDBJ whole genome shotgun (WGS) entry which is preliminary data.</text>
</comment>
<sequence>MSTQDHPRYLQEAPGDDELLEPEMPRTELRQTVLMVMITFGFAVLSLAGALATDGTLNKVLILAAPAVLFIGAVATGVRALASRREGGRWHVYQGGMWLLLLIFLLWVFQAIAAAMA</sequence>
<organism evidence="3 4">
    <name type="scientific">Gordonia caeni</name>
    <dbReference type="NCBI Taxonomy" id="1007097"/>
    <lineage>
        <taxon>Bacteria</taxon>
        <taxon>Bacillati</taxon>
        <taxon>Actinomycetota</taxon>
        <taxon>Actinomycetes</taxon>
        <taxon>Mycobacteriales</taxon>
        <taxon>Gordoniaceae</taxon>
        <taxon>Gordonia</taxon>
    </lineage>
</organism>
<feature type="transmembrane region" description="Helical" evidence="2">
    <location>
        <begin position="59"/>
        <end position="78"/>
    </location>
</feature>
<feature type="transmembrane region" description="Helical" evidence="2">
    <location>
        <begin position="33"/>
        <end position="53"/>
    </location>
</feature>
<reference evidence="4" key="1">
    <citation type="journal article" date="2019" name="Int. J. Syst. Evol. Microbiol.">
        <title>The Global Catalogue of Microorganisms (GCM) 10K type strain sequencing project: providing services to taxonomists for standard genome sequencing and annotation.</title>
        <authorList>
            <consortium name="The Broad Institute Genomics Platform"/>
            <consortium name="The Broad Institute Genome Sequencing Center for Infectious Disease"/>
            <person name="Wu L."/>
            <person name="Ma J."/>
        </authorList>
    </citation>
    <scope>NUCLEOTIDE SEQUENCE [LARGE SCALE GENOMIC DNA]</scope>
    <source>
        <strain evidence="4">JCM 16923</strain>
    </source>
</reference>
<gene>
    <name evidence="3" type="ORF">GCM10022231_32960</name>
</gene>
<keyword evidence="2" id="KW-0812">Transmembrane</keyword>
<evidence type="ECO:0000313" key="4">
    <source>
        <dbReference type="Proteomes" id="UP001418444"/>
    </source>
</evidence>
<dbReference type="Proteomes" id="UP001418444">
    <property type="component" value="Unassembled WGS sequence"/>
</dbReference>
<keyword evidence="4" id="KW-1185">Reference proteome</keyword>
<keyword evidence="2" id="KW-0472">Membrane</keyword>